<evidence type="ECO:0000313" key="1">
    <source>
        <dbReference type="EMBL" id="CAB4153552.1"/>
    </source>
</evidence>
<protein>
    <submittedName>
        <fullName evidence="1">Phage capsid</fullName>
    </submittedName>
</protein>
<gene>
    <name evidence="1" type="ORF">UFOVP639_10</name>
</gene>
<name>A0A6J5N477_9CAUD</name>
<proteinExistence type="predicted"/>
<dbReference type="SUPFAM" id="SSF56563">
    <property type="entry name" value="Major capsid protein gp5"/>
    <property type="match status" value="1"/>
</dbReference>
<accession>A0A6J5N477</accession>
<sequence>MATTLNVTSNYSGVLAGEIFVAAFKKADTINKGLITVIPNVIGSGFLPKIAYTGDISAYACGWDPTGTVAYTEKEVIVKKYQIQHELCKDKFYATFQAQVQGLFAANNDIPADFQTAILGAIVDNMAAKVDYQIWNGNGTTNQFDGLLRQFATASSGVVLLTASASLSRTNIFTELDRVYASVLPEVEGESDLVWVVSNDVARYASQALTSQGFNTGADRLEPAYAGFPLQTVGSLPNKTILVYRVRNIGFLTGLQSDTNEVLLSDDQDRLDGNIRTKVVFTGGVGFTYGPEIVAYLA</sequence>
<organism evidence="1">
    <name type="scientific">uncultured Caudovirales phage</name>
    <dbReference type="NCBI Taxonomy" id="2100421"/>
    <lineage>
        <taxon>Viruses</taxon>
        <taxon>Duplodnaviria</taxon>
        <taxon>Heunggongvirae</taxon>
        <taxon>Uroviricota</taxon>
        <taxon>Caudoviricetes</taxon>
        <taxon>Peduoviridae</taxon>
        <taxon>Maltschvirus</taxon>
        <taxon>Maltschvirus maltsch</taxon>
    </lineage>
</organism>
<reference evidence="1" key="1">
    <citation type="submission" date="2020-04" db="EMBL/GenBank/DDBJ databases">
        <authorList>
            <person name="Chiriac C."/>
            <person name="Salcher M."/>
            <person name="Ghai R."/>
            <person name="Kavagutti S V."/>
        </authorList>
    </citation>
    <scope>NUCLEOTIDE SEQUENCE</scope>
</reference>
<dbReference type="EMBL" id="LR796603">
    <property type="protein sequence ID" value="CAB4153552.1"/>
    <property type="molecule type" value="Genomic_DNA"/>
</dbReference>